<proteinExistence type="predicted"/>
<accession>A0A0A9CIQ8</accession>
<protein>
    <submittedName>
        <fullName evidence="2">Uncharacterized protein</fullName>
    </submittedName>
</protein>
<name>A0A0A9CIQ8_ARUDO</name>
<sequence length="40" mass="4522">MAVDASLFVARRTTHMKRVASPTNSRKKRRPPSVADVMRP</sequence>
<evidence type="ECO:0000313" key="2">
    <source>
        <dbReference type="EMBL" id="JAD73275.1"/>
    </source>
</evidence>
<reference evidence="2" key="1">
    <citation type="submission" date="2014-09" db="EMBL/GenBank/DDBJ databases">
        <authorList>
            <person name="Magalhaes I.L.F."/>
            <person name="Oliveira U."/>
            <person name="Santos F.R."/>
            <person name="Vidigal T.H.D.A."/>
            <person name="Brescovit A.D."/>
            <person name="Santos A.J."/>
        </authorList>
    </citation>
    <scope>NUCLEOTIDE SEQUENCE</scope>
    <source>
        <tissue evidence="2">Shoot tissue taken approximately 20 cm above the soil surface</tissue>
    </source>
</reference>
<feature type="region of interest" description="Disordered" evidence="1">
    <location>
        <begin position="14"/>
        <end position="40"/>
    </location>
</feature>
<evidence type="ECO:0000256" key="1">
    <source>
        <dbReference type="SAM" id="MobiDB-lite"/>
    </source>
</evidence>
<reference evidence="2" key="2">
    <citation type="journal article" date="2015" name="Data Brief">
        <title>Shoot transcriptome of the giant reed, Arundo donax.</title>
        <authorList>
            <person name="Barrero R.A."/>
            <person name="Guerrero F.D."/>
            <person name="Moolhuijzen P."/>
            <person name="Goolsby J.A."/>
            <person name="Tidwell J."/>
            <person name="Bellgard S.E."/>
            <person name="Bellgard M.I."/>
        </authorList>
    </citation>
    <scope>NUCLEOTIDE SEQUENCE</scope>
    <source>
        <tissue evidence="2">Shoot tissue taken approximately 20 cm above the soil surface</tissue>
    </source>
</reference>
<organism evidence="2">
    <name type="scientific">Arundo donax</name>
    <name type="common">Giant reed</name>
    <name type="synonym">Donax arundinaceus</name>
    <dbReference type="NCBI Taxonomy" id="35708"/>
    <lineage>
        <taxon>Eukaryota</taxon>
        <taxon>Viridiplantae</taxon>
        <taxon>Streptophyta</taxon>
        <taxon>Embryophyta</taxon>
        <taxon>Tracheophyta</taxon>
        <taxon>Spermatophyta</taxon>
        <taxon>Magnoliopsida</taxon>
        <taxon>Liliopsida</taxon>
        <taxon>Poales</taxon>
        <taxon>Poaceae</taxon>
        <taxon>PACMAD clade</taxon>
        <taxon>Arundinoideae</taxon>
        <taxon>Arundineae</taxon>
        <taxon>Arundo</taxon>
    </lineage>
</organism>
<dbReference type="EMBL" id="GBRH01224620">
    <property type="protein sequence ID" value="JAD73275.1"/>
    <property type="molecule type" value="Transcribed_RNA"/>
</dbReference>
<dbReference type="AlphaFoldDB" id="A0A0A9CIQ8"/>